<reference evidence="1 2" key="2">
    <citation type="journal article" date="2022" name="Mol. Ecol. Resour.">
        <title>The genomes of chicory, endive, great burdock and yacon provide insights into Asteraceae paleo-polyploidization history and plant inulin production.</title>
        <authorList>
            <person name="Fan W."/>
            <person name="Wang S."/>
            <person name="Wang H."/>
            <person name="Wang A."/>
            <person name="Jiang F."/>
            <person name="Liu H."/>
            <person name="Zhao H."/>
            <person name="Xu D."/>
            <person name="Zhang Y."/>
        </authorList>
    </citation>
    <scope>NUCLEOTIDE SEQUENCE [LARGE SCALE GENOMIC DNA]</scope>
    <source>
        <strain evidence="2">cv. Niubang</strain>
    </source>
</reference>
<reference evidence="2" key="1">
    <citation type="journal article" date="2022" name="Mol. Ecol. Resour.">
        <title>The genomes of chicory, endive, great burdock and yacon provide insights into Asteraceae palaeo-polyploidization history and plant inulin production.</title>
        <authorList>
            <person name="Fan W."/>
            <person name="Wang S."/>
            <person name="Wang H."/>
            <person name="Wang A."/>
            <person name="Jiang F."/>
            <person name="Liu H."/>
            <person name="Zhao H."/>
            <person name="Xu D."/>
            <person name="Zhang Y."/>
        </authorList>
    </citation>
    <scope>NUCLEOTIDE SEQUENCE [LARGE SCALE GENOMIC DNA]</scope>
    <source>
        <strain evidence="2">cv. Niubang</strain>
    </source>
</reference>
<keyword evidence="2" id="KW-1185">Reference proteome</keyword>
<evidence type="ECO:0000313" key="1">
    <source>
        <dbReference type="EMBL" id="KAI3729150.1"/>
    </source>
</evidence>
<accession>A0ACB9C4L6</accession>
<proteinExistence type="predicted"/>
<evidence type="ECO:0000313" key="2">
    <source>
        <dbReference type="Proteomes" id="UP001055879"/>
    </source>
</evidence>
<name>A0ACB9C4L6_ARCLA</name>
<sequence>MRRRRRSKAKNDYGDAVAAVLAINWKMVKLEVLPRTIAIPRSGVEIGSMSISLHTAMRMWNLNLRSFSKVSHGDAGDDIFRKEKEESEGVDESMIGGAEDA</sequence>
<dbReference type="EMBL" id="CM042051">
    <property type="protein sequence ID" value="KAI3729150.1"/>
    <property type="molecule type" value="Genomic_DNA"/>
</dbReference>
<dbReference type="Proteomes" id="UP001055879">
    <property type="component" value="Linkage Group LG05"/>
</dbReference>
<protein>
    <submittedName>
        <fullName evidence="1">Uncharacterized protein</fullName>
    </submittedName>
</protein>
<organism evidence="1 2">
    <name type="scientific">Arctium lappa</name>
    <name type="common">Greater burdock</name>
    <name type="synonym">Lappa major</name>
    <dbReference type="NCBI Taxonomy" id="4217"/>
    <lineage>
        <taxon>Eukaryota</taxon>
        <taxon>Viridiplantae</taxon>
        <taxon>Streptophyta</taxon>
        <taxon>Embryophyta</taxon>
        <taxon>Tracheophyta</taxon>
        <taxon>Spermatophyta</taxon>
        <taxon>Magnoliopsida</taxon>
        <taxon>eudicotyledons</taxon>
        <taxon>Gunneridae</taxon>
        <taxon>Pentapetalae</taxon>
        <taxon>asterids</taxon>
        <taxon>campanulids</taxon>
        <taxon>Asterales</taxon>
        <taxon>Asteraceae</taxon>
        <taxon>Carduoideae</taxon>
        <taxon>Cardueae</taxon>
        <taxon>Arctiinae</taxon>
        <taxon>Arctium</taxon>
    </lineage>
</organism>
<comment type="caution">
    <text evidence="1">The sequence shown here is derived from an EMBL/GenBank/DDBJ whole genome shotgun (WGS) entry which is preliminary data.</text>
</comment>
<gene>
    <name evidence="1" type="ORF">L6452_17800</name>
</gene>